<dbReference type="AlphaFoldDB" id="A0A7W3RI71"/>
<protein>
    <submittedName>
        <fullName evidence="1">Uncharacterized protein</fullName>
    </submittedName>
</protein>
<evidence type="ECO:0000313" key="1">
    <source>
        <dbReference type="EMBL" id="MBA9042452.1"/>
    </source>
</evidence>
<evidence type="ECO:0000313" key="2">
    <source>
        <dbReference type="Proteomes" id="UP000543174"/>
    </source>
</evidence>
<accession>A0A7W3RI71</accession>
<gene>
    <name evidence="1" type="ORF">HNP21_005587</name>
</gene>
<keyword evidence="2" id="KW-1185">Reference proteome</keyword>
<dbReference type="RefSeq" id="WP_182528078.1">
    <property type="nucleotide sequence ID" value="NZ_JACJHT010000012.1"/>
</dbReference>
<name>A0A7W3RI71_PRIAR</name>
<dbReference type="Proteomes" id="UP000543174">
    <property type="component" value="Unassembled WGS sequence"/>
</dbReference>
<comment type="caution">
    <text evidence="1">The sequence shown here is derived from an EMBL/GenBank/DDBJ whole genome shotgun (WGS) entry which is preliminary data.</text>
</comment>
<proteinExistence type="predicted"/>
<reference evidence="1" key="1">
    <citation type="submission" date="2020-08" db="EMBL/GenBank/DDBJ databases">
        <title>Functional genomics of gut bacteria from endangered species of beetles.</title>
        <authorList>
            <person name="Carlos-Shanley C."/>
        </authorList>
    </citation>
    <scope>NUCLEOTIDE SEQUENCE [LARGE SCALE GENOMIC DNA]</scope>
    <source>
        <strain evidence="1">S00060</strain>
    </source>
</reference>
<dbReference type="EMBL" id="JACJHT010000012">
    <property type="protein sequence ID" value="MBA9042452.1"/>
    <property type="molecule type" value="Genomic_DNA"/>
</dbReference>
<sequence length="93" mass="10567">MITLQEIINIEQPSEKPEVQYLISVKTKQNFDVSGSIEMSGYGYESQIQTQLTAYFEAQENMDNFVLFKNGDSIKISEIVHLKVEKGSTSLPF</sequence>
<organism evidence="1 2">
    <name type="scientific">Priestia aryabhattai</name>
    <name type="common">Bacillus aryabhattai</name>
    <dbReference type="NCBI Taxonomy" id="412384"/>
    <lineage>
        <taxon>Bacteria</taxon>
        <taxon>Bacillati</taxon>
        <taxon>Bacillota</taxon>
        <taxon>Bacilli</taxon>
        <taxon>Bacillales</taxon>
        <taxon>Bacillaceae</taxon>
        <taxon>Priestia</taxon>
    </lineage>
</organism>